<accession>K1S856</accession>
<name>K1S856_9ZZZZ</name>
<comment type="caution">
    <text evidence="1">The sequence shown here is derived from an EMBL/GenBank/DDBJ whole genome shotgun (WGS) entry which is preliminary data.</text>
</comment>
<dbReference type="AlphaFoldDB" id="K1S856"/>
<dbReference type="EMBL" id="AJWZ01007466">
    <property type="protein sequence ID" value="EKC56827.1"/>
    <property type="molecule type" value="Genomic_DNA"/>
</dbReference>
<sequence length="21" mass="2346">MSELKFGSLVGECQRSAGWFI</sequence>
<proteinExistence type="predicted"/>
<feature type="non-terminal residue" evidence="1">
    <location>
        <position position="21"/>
    </location>
</feature>
<evidence type="ECO:0000313" key="1">
    <source>
        <dbReference type="EMBL" id="EKC56827.1"/>
    </source>
</evidence>
<organism evidence="1">
    <name type="scientific">human gut metagenome</name>
    <dbReference type="NCBI Taxonomy" id="408170"/>
    <lineage>
        <taxon>unclassified sequences</taxon>
        <taxon>metagenomes</taxon>
        <taxon>organismal metagenomes</taxon>
    </lineage>
</organism>
<gene>
    <name evidence="1" type="ORF">OBE_10866</name>
</gene>
<protein>
    <submittedName>
        <fullName evidence="1">Uncharacterized protein</fullName>
    </submittedName>
</protein>
<reference evidence="1" key="1">
    <citation type="journal article" date="2013" name="Environ. Microbiol.">
        <title>Microbiota from the distal guts of lean and obese adolescents exhibit partial functional redundancy besides clear differences in community structure.</title>
        <authorList>
            <person name="Ferrer M."/>
            <person name="Ruiz A."/>
            <person name="Lanza F."/>
            <person name="Haange S.B."/>
            <person name="Oberbach A."/>
            <person name="Till H."/>
            <person name="Bargiela R."/>
            <person name="Campoy C."/>
            <person name="Segura M.T."/>
            <person name="Richter M."/>
            <person name="von Bergen M."/>
            <person name="Seifert J."/>
            <person name="Suarez A."/>
        </authorList>
    </citation>
    <scope>NUCLEOTIDE SEQUENCE</scope>
</reference>